<dbReference type="Pfam" id="PF01161">
    <property type="entry name" value="PBP"/>
    <property type="match status" value="1"/>
</dbReference>
<keyword evidence="3" id="KW-1185">Reference proteome</keyword>
<evidence type="ECO:0000313" key="3">
    <source>
        <dbReference type="Proteomes" id="UP000479000"/>
    </source>
</evidence>
<dbReference type="InterPro" id="IPR008914">
    <property type="entry name" value="PEBP"/>
</dbReference>
<evidence type="ECO:0000313" key="2">
    <source>
        <dbReference type="EMBL" id="CAB0020401.1"/>
    </source>
</evidence>
<dbReference type="Proteomes" id="UP000479000">
    <property type="component" value="Unassembled WGS sequence"/>
</dbReference>
<dbReference type="InterPro" id="IPR036610">
    <property type="entry name" value="PEBP-like_sf"/>
</dbReference>
<dbReference type="InterPro" id="IPR035810">
    <property type="entry name" value="PEBP_euk"/>
</dbReference>
<dbReference type="PANTHER" id="PTHR11362:SF82">
    <property type="entry name" value="PHOSPHATIDYLETHANOLAMINE-BINDING PROTEIN 4"/>
    <property type="match status" value="1"/>
</dbReference>
<proteinExistence type="predicted"/>
<evidence type="ECO:0008006" key="4">
    <source>
        <dbReference type="Google" id="ProtNLM"/>
    </source>
</evidence>
<sequence length="180" mass="20419">MEKHFIVPDVIQKLPKTVLKVTFNSGVVVDQGNELTPTLVKDEPKVEWEADPNKFYLLCKTDPDAPSRSEPKFREWQHWLVGNIPGSDVGKGEVLSEYIGAGPPKGTGLHRYVFLVYEQPSELKFDEPRLKKTSGDNRGLTSIQKLAEKYKLNDPIAANLYQAQWDDYCPILYQQLSGKN</sequence>
<dbReference type="Gene3D" id="3.90.280.10">
    <property type="entry name" value="PEBP-like"/>
    <property type="match status" value="1"/>
</dbReference>
<dbReference type="OrthoDB" id="2506647at2759"/>
<organism evidence="2 3">
    <name type="scientific">Nesidiocoris tenuis</name>
    <dbReference type="NCBI Taxonomy" id="355587"/>
    <lineage>
        <taxon>Eukaryota</taxon>
        <taxon>Metazoa</taxon>
        <taxon>Ecdysozoa</taxon>
        <taxon>Arthropoda</taxon>
        <taxon>Hexapoda</taxon>
        <taxon>Insecta</taxon>
        <taxon>Pterygota</taxon>
        <taxon>Neoptera</taxon>
        <taxon>Paraneoptera</taxon>
        <taxon>Hemiptera</taxon>
        <taxon>Heteroptera</taxon>
        <taxon>Panheteroptera</taxon>
        <taxon>Cimicomorpha</taxon>
        <taxon>Miridae</taxon>
        <taxon>Dicyphina</taxon>
        <taxon>Nesidiocoris</taxon>
    </lineage>
</organism>
<dbReference type="PANTHER" id="PTHR11362">
    <property type="entry name" value="PHOSPHATIDYLETHANOLAMINE-BINDING PROTEIN"/>
    <property type="match status" value="1"/>
</dbReference>
<dbReference type="EMBL" id="CADCXU010035295">
    <property type="protein sequence ID" value="CAB0020399.1"/>
    <property type="molecule type" value="Genomic_DNA"/>
</dbReference>
<dbReference type="AlphaFoldDB" id="A0A6H5HTG2"/>
<gene>
    <name evidence="1" type="ORF">NTEN_LOCUS23986</name>
    <name evidence="2" type="ORF">NTEN_LOCUS23988</name>
</gene>
<accession>A0A6H5HTG2</accession>
<name>A0A6H5HTG2_9HEMI</name>
<reference evidence="2 3" key="1">
    <citation type="submission" date="2020-02" db="EMBL/GenBank/DDBJ databases">
        <authorList>
            <person name="Ferguson B K."/>
        </authorList>
    </citation>
    <scope>NUCLEOTIDE SEQUENCE [LARGE SCALE GENOMIC DNA]</scope>
</reference>
<dbReference type="EMBL" id="CADCXU010035296">
    <property type="protein sequence ID" value="CAB0020401.1"/>
    <property type="molecule type" value="Genomic_DNA"/>
</dbReference>
<evidence type="ECO:0000313" key="1">
    <source>
        <dbReference type="EMBL" id="CAB0020399.1"/>
    </source>
</evidence>
<dbReference type="SUPFAM" id="SSF49777">
    <property type="entry name" value="PEBP-like"/>
    <property type="match status" value="1"/>
</dbReference>
<protein>
    <recommendedName>
        <fullName evidence="4">Phosphatidylethanolamine-binding protein</fullName>
    </recommendedName>
</protein>
<dbReference type="CDD" id="cd00866">
    <property type="entry name" value="PEBP_euk"/>
    <property type="match status" value="1"/>
</dbReference>